<comment type="caution">
    <text evidence="1">The sequence shown here is derived from an EMBL/GenBank/DDBJ whole genome shotgun (WGS) entry which is preliminary data.</text>
</comment>
<name>A0AAW1Y727_RUBAR</name>
<organism evidence="1 2">
    <name type="scientific">Rubus argutus</name>
    <name type="common">Southern blackberry</name>
    <dbReference type="NCBI Taxonomy" id="59490"/>
    <lineage>
        <taxon>Eukaryota</taxon>
        <taxon>Viridiplantae</taxon>
        <taxon>Streptophyta</taxon>
        <taxon>Embryophyta</taxon>
        <taxon>Tracheophyta</taxon>
        <taxon>Spermatophyta</taxon>
        <taxon>Magnoliopsida</taxon>
        <taxon>eudicotyledons</taxon>
        <taxon>Gunneridae</taxon>
        <taxon>Pentapetalae</taxon>
        <taxon>rosids</taxon>
        <taxon>fabids</taxon>
        <taxon>Rosales</taxon>
        <taxon>Rosaceae</taxon>
        <taxon>Rosoideae</taxon>
        <taxon>Rosoideae incertae sedis</taxon>
        <taxon>Rubus</taxon>
    </lineage>
</organism>
<accession>A0AAW1Y727</accession>
<evidence type="ECO:0000313" key="2">
    <source>
        <dbReference type="Proteomes" id="UP001457282"/>
    </source>
</evidence>
<dbReference type="Proteomes" id="UP001457282">
    <property type="component" value="Unassembled WGS sequence"/>
</dbReference>
<dbReference type="AlphaFoldDB" id="A0AAW1Y727"/>
<sequence length="147" mass="15969">MGSDCCGFGDGLLNLHGFCRFVGASRLNRKGSGGGYFGLPDLGSWLRFALVVELQRAESRLEVIGREMMMVGFVDGLICEWVLAMMGARCGLVVNKEVWVSVLEVEGGYGLIGGWWFDGEMVATVRRLIGKADLVSLRIGREMGTGN</sequence>
<dbReference type="EMBL" id="JBEDUW010000002">
    <property type="protein sequence ID" value="KAK9943517.1"/>
    <property type="molecule type" value="Genomic_DNA"/>
</dbReference>
<gene>
    <name evidence="1" type="ORF">M0R45_009122</name>
</gene>
<proteinExistence type="predicted"/>
<keyword evidence="2" id="KW-1185">Reference proteome</keyword>
<reference evidence="1 2" key="1">
    <citation type="journal article" date="2023" name="G3 (Bethesda)">
        <title>A chromosome-length genome assembly and annotation of blackberry (Rubus argutus, cv. 'Hillquist').</title>
        <authorList>
            <person name="Bruna T."/>
            <person name="Aryal R."/>
            <person name="Dudchenko O."/>
            <person name="Sargent D.J."/>
            <person name="Mead D."/>
            <person name="Buti M."/>
            <person name="Cavallini A."/>
            <person name="Hytonen T."/>
            <person name="Andres J."/>
            <person name="Pham M."/>
            <person name="Weisz D."/>
            <person name="Mascagni F."/>
            <person name="Usai G."/>
            <person name="Natali L."/>
            <person name="Bassil N."/>
            <person name="Fernandez G.E."/>
            <person name="Lomsadze A."/>
            <person name="Armour M."/>
            <person name="Olukolu B."/>
            <person name="Poorten T."/>
            <person name="Britton C."/>
            <person name="Davik J."/>
            <person name="Ashrafi H."/>
            <person name="Aiden E.L."/>
            <person name="Borodovsky M."/>
            <person name="Worthington M."/>
        </authorList>
    </citation>
    <scope>NUCLEOTIDE SEQUENCE [LARGE SCALE GENOMIC DNA]</scope>
    <source>
        <strain evidence="1">PI 553951</strain>
    </source>
</reference>
<protein>
    <submittedName>
        <fullName evidence="1">Uncharacterized protein</fullName>
    </submittedName>
</protein>
<evidence type="ECO:0000313" key="1">
    <source>
        <dbReference type="EMBL" id="KAK9943517.1"/>
    </source>
</evidence>